<accession>B1YL53</accession>
<keyword evidence="2" id="KW-1185">Reference proteome</keyword>
<gene>
    <name evidence="1" type="ordered locus">Exig_0804</name>
</gene>
<dbReference type="AlphaFoldDB" id="B1YL53"/>
<protein>
    <submittedName>
        <fullName evidence="1">Uncharacterized protein</fullName>
    </submittedName>
</protein>
<dbReference type="STRING" id="262543.Exig_0804"/>
<name>B1YL53_EXIS2</name>
<dbReference type="KEGG" id="esi:Exig_0804"/>
<dbReference type="Proteomes" id="UP000001681">
    <property type="component" value="Chromosome"/>
</dbReference>
<proteinExistence type="predicted"/>
<dbReference type="EMBL" id="CP001022">
    <property type="protein sequence ID" value="ACB60285.1"/>
    <property type="molecule type" value="Genomic_DNA"/>
</dbReference>
<dbReference type="HOGENOM" id="CLU_2843350_0_0_9"/>
<evidence type="ECO:0000313" key="2">
    <source>
        <dbReference type="Proteomes" id="UP000001681"/>
    </source>
</evidence>
<reference evidence="2" key="3">
    <citation type="submission" date="2008-04" db="EMBL/GenBank/DDBJ databases">
        <title>Complete sequence of chromosome of Exiguobacterium sibiricum 255-15.</title>
        <authorList>
            <consortium name="US DOE Joint Genome Institute"/>
            <person name="Copeland A."/>
            <person name="Lucas S."/>
            <person name="Lapidus A."/>
            <person name="Glavina del Rio T."/>
            <person name="Dalin E."/>
            <person name="Tice H."/>
            <person name="Bruce D."/>
            <person name="Goodwin L."/>
            <person name="Pitluck S."/>
            <person name="Kiss H."/>
            <person name="Chertkov O."/>
            <person name="Monk C."/>
            <person name="Brettin T."/>
            <person name="Detter J.C."/>
            <person name="Han C."/>
            <person name="Kuske C.R."/>
            <person name="Schmutz J."/>
            <person name="Larimer F."/>
            <person name="Land M."/>
            <person name="Hauser L."/>
            <person name="Kyrpides N."/>
            <person name="Mikhailova N."/>
            <person name="Vishnivetskaya T."/>
            <person name="Rodrigues D.F."/>
            <person name="Gilichinsky D."/>
            <person name="Tiedje J."/>
            <person name="Richardson P."/>
        </authorList>
    </citation>
    <scope>NUCLEOTIDE SEQUENCE [LARGE SCALE GENOMIC DNA]</scope>
    <source>
        <strain evidence="2">DSM 17290 / CIP 109462 / JCM 13490 / 255-15</strain>
    </source>
</reference>
<organism evidence="1 2">
    <name type="scientific">Exiguobacterium sibiricum (strain DSM 17290 / CCUG 55495 / CIP 109462 / JCM 13490 / 255-15)</name>
    <dbReference type="NCBI Taxonomy" id="262543"/>
    <lineage>
        <taxon>Bacteria</taxon>
        <taxon>Bacillati</taxon>
        <taxon>Bacillota</taxon>
        <taxon>Bacilli</taxon>
        <taxon>Bacillales</taxon>
        <taxon>Bacillales Family XII. Incertae Sedis</taxon>
        <taxon>Exiguobacterium</taxon>
    </lineage>
</organism>
<evidence type="ECO:0000313" key="1">
    <source>
        <dbReference type="EMBL" id="ACB60285.1"/>
    </source>
</evidence>
<reference evidence="1 2" key="2">
    <citation type="journal article" date="2008" name="BMC Genomics">
        <title>Architecture of thermal adaptation in an Exiguobacterium sibiricum strain isolated from 3 million year old permafrost: a genome and transcriptome approach.</title>
        <authorList>
            <person name="Rodrigues D.F."/>
            <person name="Ivanova N."/>
            <person name="He Z."/>
            <person name="Huebner M."/>
            <person name="Zhou J."/>
            <person name="Tiedje J.M."/>
        </authorList>
    </citation>
    <scope>NUCLEOTIDE SEQUENCE [LARGE SCALE GENOMIC DNA]</scope>
    <source>
        <strain evidence="2">DSM 17290 / CIP 109462 / JCM 13490 / 255-15</strain>
    </source>
</reference>
<sequence>MQANPRQETAEVTGFGCLFAECDECLLIIYKLYKKYRKRLECKVCEEWFKRWLEPLETQAIVVMV</sequence>
<reference evidence="1 2" key="1">
    <citation type="journal article" date="2006" name="Extremophiles">
        <title>Characterization of Exiguobacterium isolates from the Siberian permafrost. Description of Exiguobacterium sibiricum sp. nov.</title>
        <authorList>
            <person name="Rodrigues D.F."/>
            <person name="Goris J."/>
            <person name="Vishnivetskaya T."/>
            <person name="Gilichinsky D."/>
            <person name="Thomashow M.F."/>
            <person name="Tiedje J.M."/>
        </authorList>
    </citation>
    <scope>NUCLEOTIDE SEQUENCE [LARGE SCALE GENOMIC DNA]</scope>
    <source>
        <strain evidence="2">DSM 17290 / CIP 109462 / JCM 13490 / 255-15</strain>
    </source>
</reference>